<name>A0A182IW49_ANOAO</name>
<keyword evidence="5" id="KW-0862">Zinc</keyword>
<feature type="domain" description="C2H2-type" evidence="11">
    <location>
        <begin position="392"/>
        <end position="422"/>
    </location>
</feature>
<evidence type="ECO:0000256" key="4">
    <source>
        <dbReference type="ARBA" id="ARBA00022771"/>
    </source>
</evidence>
<feature type="domain" description="C2H2-type" evidence="11">
    <location>
        <begin position="525"/>
        <end position="549"/>
    </location>
</feature>
<feature type="domain" description="C2H2-type" evidence="11">
    <location>
        <begin position="486"/>
        <end position="513"/>
    </location>
</feature>
<dbReference type="STRING" id="41427.A0A182IW49"/>
<feature type="domain" description="C2H2-type" evidence="11">
    <location>
        <begin position="455"/>
        <end position="479"/>
    </location>
</feature>
<dbReference type="OrthoDB" id="6077919at2759"/>
<evidence type="ECO:0000313" key="12">
    <source>
        <dbReference type="EnsemblMetazoa" id="AATE006614-PA.1"/>
    </source>
</evidence>
<evidence type="ECO:0000256" key="8">
    <source>
        <dbReference type="ARBA" id="ARBA00023242"/>
    </source>
</evidence>
<keyword evidence="13" id="KW-1185">Reference proteome</keyword>
<keyword evidence="4 9" id="KW-0863">Zinc-finger</keyword>
<dbReference type="GO" id="GO:0005634">
    <property type="term" value="C:nucleus"/>
    <property type="evidence" value="ECO:0007669"/>
    <property type="project" value="UniProtKB-SubCell"/>
</dbReference>
<evidence type="ECO:0000256" key="9">
    <source>
        <dbReference type="PROSITE-ProRule" id="PRU00042"/>
    </source>
</evidence>
<keyword evidence="7" id="KW-0804">Transcription</keyword>
<dbReference type="GO" id="GO:0008270">
    <property type="term" value="F:zinc ion binding"/>
    <property type="evidence" value="ECO:0007669"/>
    <property type="project" value="UniProtKB-KW"/>
</dbReference>
<protein>
    <recommendedName>
        <fullName evidence="11">C2H2-type domain-containing protein</fullName>
    </recommendedName>
</protein>
<evidence type="ECO:0000259" key="11">
    <source>
        <dbReference type="PROSITE" id="PS50157"/>
    </source>
</evidence>
<evidence type="ECO:0000256" key="3">
    <source>
        <dbReference type="ARBA" id="ARBA00022737"/>
    </source>
</evidence>
<dbReference type="Pfam" id="PF00096">
    <property type="entry name" value="zf-C2H2"/>
    <property type="match status" value="4"/>
</dbReference>
<evidence type="ECO:0000256" key="5">
    <source>
        <dbReference type="ARBA" id="ARBA00022833"/>
    </source>
</evidence>
<accession>A0A182IW49</accession>
<dbReference type="SUPFAM" id="SSF57667">
    <property type="entry name" value="beta-beta-alpha zinc fingers"/>
    <property type="match status" value="5"/>
</dbReference>
<feature type="domain" description="C2H2-type" evidence="11">
    <location>
        <begin position="585"/>
        <end position="612"/>
    </location>
</feature>
<dbReference type="PROSITE" id="PS00028">
    <property type="entry name" value="ZINC_FINGER_C2H2_1"/>
    <property type="match status" value="10"/>
</dbReference>
<reference evidence="13" key="1">
    <citation type="submission" date="2021-09" db="EMBL/GenBank/DDBJ databases">
        <authorList>
            <consortium name="Infravec"/>
            <person name="Campbell I L."/>
            <person name="Maslen G."/>
            <person name="Yates A."/>
        </authorList>
    </citation>
    <scope>NUCLEOTIDE SEQUENCE [LARGE SCALE GENOMIC DNA]</scope>
    <source>
        <strain evidence="13">Infravec2 EBRE</strain>
    </source>
</reference>
<keyword evidence="3" id="KW-0677">Repeat</keyword>
<feature type="domain" description="C2H2-type" evidence="11">
    <location>
        <begin position="641"/>
        <end position="668"/>
    </location>
</feature>
<dbReference type="InterPro" id="IPR036236">
    <property type="entry name" value="Znf_C2H2_sf"/>
</dbReference>
<evidence type="ECO:0000313" key="13">
    <source>
        <dbReference type="Proteomes" id="UP000075880"/>
    </source>
</evidence>
<reference evidence="12" key="2">
    <citation type="submission" date="2022-08" db="UniProtKB">
        <authorList>
            <consortium name="EnsemblMetazoa"/>
        </authorList>
    </citation>
    <scope>IDENTIFICATION</scope>
    <source>
        <strain evidence="12">EBRO</strain>
    </source>
</reference>
<dbReference type="SMART" id="SM00355">
    <property type="entry name" value="ZnF_C2H2"/>
    <property type="match status" value="13"/>
</dbReference>
<comment type="subcellular location">
    <subcellularLocation>
        <location evidence="1">Nucleus</location>
    </subcellularLocation>
</comment>
<feature type="region of interest" description="Disordered" evidence="10">
    <location>
        <begin position="418"/>
        <end position="437"/>
    </location>
</feature>
<dbReference type="FunFam" id="3.30.160.60:FF:000060">
    <property type="entry name" value="zinc finger protein 436"/>
    <property type="match status" value="1"/>
</dbReference>
<evidence type="ECO:0000256" key="7">
    <source>
        <dbReference type="ARBA" id="ARBA00023163"/>
    </source>
</evidence>
<sequence>MPPEANSTIELSNQTCRLCLNNQDSLLPLGYALTQEEQQNVIYKLLQIDLEENWPFNSACNSCVMKVRVIENIRAEFDEKNRIFDVLWTQYKRIHFSDVVTSVGSAKTLPKEESPKAKTVTAGYIIGGMVVEKTELEVDGSTLLIKSESKHGGSIIKREVFDQEDQIVEEAEPIYDELTLVENVLDDTHGLIEEDKGDEEDDEQEEEEDLEPDTDDEVIEEHIVEQEGESDVQESLEEELDLEHQEGPVVTHVAEILEASDACEDVEETIWQDEGYFDETVNRCYVCMETVETPEQLAEHIDEMHQHILPFHCDKCLAYFETIQDVNLHLITHMYPFVCLYCPRKYCNEELLLQHNKECRAYRCPHCSAEFEIMAHLNAHKKKHTAQQRAMNQCKSCGKTFTHSCNLLRHVKSRNCVAGEKAPKRKSKARKPPEARQQVVKANGTSLEQRLKNLLVCQVCSRKFEANCNLARHIEREHADFNFPLYPCDICPKKFTVFEKCIRHRTFHRRAQPKPKASKKDPSETTCKICNKQFRVDYQLLRHLSEEHSLSLELFECDQCGRKFSTEMKLRKHQYNSHRKNKTLYVCSHCGQKFEKKLTLKDHETKHLGAPAYRCDVCDKTFIHKHSLDRHALVHSDVKEFACDICNKTFKRNTTLVIHRRIHTGEKPYLCEPCGLRFIDSSTLIKHRQRVHTKTE</sequence>
<dbReference type="EnsemblMetazoa" id="AATE006614-RA">
    <property type="protein sequence ID" value="AATE006614-PA.1"/>
    <property type="gene ID" value="AATE006614"/>
</dbReference>
<dbReference type="Gene3D" id="3.30.160.60">
    <property type="entry name" value="Classic Zinc Finger"/>
    <property type="match status" value="7"/>
</dbReference>
<evidence type="ECO:0000256" key="2">
    <source>
        <dbReference type="ARBA" id="ARBA00022723"/>
    </source>
</evidence>
<evidence type="ECO:0000256" key="10">
    <source>
        <dbReference type="SAM" id="MobiDB-lite"/>
    </source>
</evidence>
<proteinExistence type="predicted"/>
<keyword evidence="8" id="KW-0539">Nucleus</keyword>
<feature type="domain" description="C2H2-type" evidence="11">
    <location>
        <begin position="555"/>
        <end position="583"/>
    </location>
</feature>
<feature type="domain" description="C2H2-type" evidence="11">
    <location>
        <begin position="362"/>
        <end position="389"/>
    </location>
</feature>
<feature type="domain" description="C2H2-type" evidence="11">
    <location>
        <begin position="669"/>
        <end position="696"/>
    </location>
</feature>
<dbReference type="PANTHER" id="PTHR24379:SF127">
    <property type="entry name" value="BLOODY FINGERS-RELATED"/>
    <property type="match status" value="1"/>
</dbReference>
<keyword evidence="2" id="KW-0479">Metal-binding</keyword>
<feature type="region of interest" description="Disordered" evidence="10">
    <location>
        <begin position="193"/>
        <end position="217"/>
    </location>
</feature>
<feature type="compositionally biased region" description="Acidic residues" evidence="10">
    <location>
        <begin position="195"/>
        <end position="217"/>
    </location>
</feature>
<dbReference type="PROSITE" id="PS50157">
    <property type="entry name" value="ZINC_FINGER_C2H2_2"/>
    <property type="match status" value="10"/>
</dbReference>
<dbReference type="PANTHER" id="PTHR24379">
    <property type="entry name" value="KRAB AND ZINC FINGER DOMAIN-CONTAINING"/>
    <property type="match status" value="1"/>
</dbReference>
<evidence type="ECO:0000256" key="6">
    <source>
        <dbReference type="ARBA" id="ARBA00023015"/>
    </source>
</evidence>
<dbReference type="AlphaFoldDB" id="A0A182IW49"/>
<dbReference type="EnsemblMetazoa" id="ENSAATROPT003110">
    <property type="protein sequence ID" value="ENSAATROPP002985"/>
    <property type="gene ID" value="ENSAATROPG002464"/>
</dbReference>
<dbReference type="FunFam" id="3.30.160.60:FF:000099">
    <property type="entry name" value="Zinc finger protein 79"/>
    <property type="match status" value="1"/>
</dbReference>
<dbReference type="InterPro" id="IPR013087">
    <property type="entry name" value="Znf_C2H2_type"/>
</dbReference>
<evidence type="ECO:0000256" key="1">
    <source>
        <dbReference type="ARBA" id="ARBA00004123"/>
    </source>
</evidence>
<dbReference type="Pfam" id="PF13912">
    <property type="entry name" value="zf-C2H2_6"/>
    <property type="match status" value="1"/>
</dbReference>
<feature type="domain" description="C2H2-type" evidence="11">
    <location>
        <begin position="613"/>
        <end position="640"/>
    </location>
</feature>
<keyword evidence="6" id="KW-0805">Transcription regulation</keyword>
<organism evidence="12">
    <name type="scientific">Anopheles atroparvus</name>
    <name type="common">European mosquito</name>
    <dbReference type="NCBI Taxonomy" id="41427"/>
    <lineage>
        <taxon>Eukaryota</taxon>
        <taxon>Metazoa</taxon>
        <taxon>Ecdysozoa</taxon>
        <taxon>Arthropoda</taxon>
        <taxon>Hexapoda</taxon>
        <taxon>Insecta</taxon>
        <taxon>Pterygota</taxon>
        <taxon>Neoptera</taxon>
        <taxon>Endopterygota</taxon>
        <taxon>Diptera</taxon>
        <taxon>Nematocera</taxon>
        <taxon>Culicoidea</taxon>
        <taxon>Culicidae</taxon>
        <taxon>Anophelinae</taxon>
        <taxon>Anopheles</taxon>
    </lineage>
</organism>
<dbReference type="VEuPathDB" id="VectorBase:AATE006614"/>
<dbReference type="Proteomes" id="UP000075880">
    <property type="component" value="Unassembled WGS sequence"/>
</dbReference>